<dbReference type="Proteomes" id="UP000472372">
    <property type="component" value="Chromosome 5"/>
</dbReference>
<accession>A0A6S6W2K8</accession>
<dbReference type="EMBL" id="HG992981">
    <property type="protein sequence ID" value="CAE7174673.1"/>
    <property type="molecule type" value="Genomic_DNA"/>
</dbReference>
<organism evidence="1 2">
    <name type="scientific">Pyrenophora teres f. teres</name>
    <dbReference type="NCBI Taxonomy" id="97479"/>
    <lineage>
        <taxon>Eukaryota</taxon>
        <taxon>Fungi</taxon>
        <taxon>Dikarya</taxon>
        <taxon>Ascomycota</taxon>
        <taxon>Pezizomycotina</taxon>
        <taxon>Dothideomycetes</taxon>
        <taxon>Pleosporomycetidae</taxon>
        <taxon>Pleosporales</taxon>
        <taxon>Pleosporineae</taxon>
        <taxon>Pleosporaceae</taxon>
        <taxon>Pyrenophora</taxon>
    </lineage>
</organism>
<dbReference type="AlphaFoldDB" id="A0A6S6W2K8"/>
<protein>
    <submittedName>
        <fullName evidence="1">Uncharacterized protein</fullName>
    </submittedName>
</protein>
<evidence type="ECO:0000313" key="1">
    <source>
        <dbReference type="EMBL" id="CAE7174673.1"/>
    </source>
</evidence>
<reference evidence="1" key="1">
    <citation type="submission" date="2021-02" db="EMBL/GenBank/DDBJ databases">
        <authorList>
            <person name="Syme A R."/>
            <person name="Syme A R."/>
            <person name="Moolhuijzen P."/>
        </authorList>
    </citation>
    <scope>NUCLEOTIDE SEQUENCE</scope>
    <source>
        <strain evidence="1">W1-1</strain>
    </source>
</reference>
<name>A0A6S6W2K8_9PLEO</name>
<sequence>MESLANRRHERQTLTDLLPSITHKEGFDLRIQLQQKRLRLNLWPPVLEALKPVLEDFERQGAANVRIYLYYERHTSMFAEESDFEMELNEIIKNPRDDWMEDATKFIDSHPGIKDCHRYYLIRTDADCELDRAPDIDEQAALER</sequence>
<gene>
    <name evidence="1" type="ORF">PTTW11_05673</name>
</gene>
<proteinExistence type="predicted"/>
<evidence type="ECO:0000313" key="2">
    <source>
        <dbReference type="Proteomes" id="UP000472372"/>
    </source>
</evidence>